<reference evidence="2" key="1">
    <citation type="journal article" date="2019" name="Int. J. Syst. Evol. Microbiol.">
        <title>The Global Catalogue of Microorganisms (GCM) 10K type strain sequencing project: providing services to taxonomists for standard genome sequencing and annotation.</title>
        <authorList>
            <consortium name="The Broad Institute Genomics Platform"/>
            <consortium name="The Broad Institute Genome Sequencing Center for Infectious Disease"/>
            <person name="Wu L."/>
            <person name="Ma J."/>
        </authorList>
    </citation>
    <scope>NUCLEOTIDE SEQUENCE [LARGE SCALE GENOMIC DNA]</scope>
    <source>
        <strain evidence="2">ICMP 6774ER</strain>
    </source>
</reference>
<comment type="caution">
    <text evidence="1">The sequence shown here is derived from an EMBL/GenBank/DDBJ whole genome shotgun (WGS) entry which is preliminary data.</text>
</comment>
<name>A0ABW4SNT4_9ACTN</name>
<protein>
    <submittedName>
        <fullName evidence="1">Uncharacterized protein</fullName>
    </submittedName>
</protein>
<dbReference type="Proteomes" id="UP001597368">
    <property type="component" value="Unassembled WGS sequence"/>
</dbReference>
<evidence type="ECO:0000313" key="1">
    <source>
        <dbReference type="EMBL" id="MFD1931156.1"/>
    </source>
</evidence>
<proteinExistence type="predicted"/>
<organism evidence="1 2">
    <name type="scientific">Nonomuraea mangrovi</name>
    <dbReference type="NCBI Taxonomy" id="2316207"/>
    <lineage>
        <taxon>Bacteria</taxon>
        <taxon>Bacillati</taxon>
        <taxon>Actinomycetota</taxon>
        <taxon>Actinomycetes</taxon>
        <taxon>Streptosporangiales</taxon>
        <taxon>Streptosporangiaceae</taxon>
        <taxon>Nonomuraea</taxon>
    </lineage>
</organism>
<evidence type="ECO:0000313" key="2">
    <source>
        <dbReference type="Proteomes" id="UP001597368"/>
    </source>
</evidence>
<dbReference type="EMBL" id="JBHUFV010000011">
    <property type="protein sequence ID" value="MFD1931156.1"/>
    <property type="molecule type" value="Genomic_DNA"/>
</dbReference>
<keyword evidence="2" id="KW-1185">Reference proteome</keyword>
<gene>
    <name evidence="1" type="ORF">ACFSKW_06660</name>
</gene>
<dbReference type="RefSeq" id="WP_358130090.1">
    <property type="nucleotide sequence ID" value="NZ_JBHUFV010000011.1"/>
</dbReference>
<sequence length="226" mass="24274">MKVRTPDGRSLSVSGNAKPFIGGWAYIVWAFGPEGGLRFYVTPAGSAEVIGKQLGEWGKYTVREAGWNGGTLRSLEDPEAGGTTMMWIGPHHEISTYVNGVGVPFEVFMDKLAAFDVQDAPEGLTMLPRAGSGMSLANLLAVNTIDQVCSVQVKPLADVASDVPRTRGKQVRGGSMWRVDDHDESGQLRSRSALLVNRSTATTVMAARSDDPQFVSVVESITCELN</sequence>
<accession>A0ABW4SNT4</accession>